<organism evidence="2 3">
    <name type="scientific">Gordonia prachuapensis</name>
    <dbReference type="NCBI Taxonomy" id="3115651"/>
    <lineage>
        <taxon>Bacteria</taxon>
        <taxon>Bacillati</taxon>
        <taxon>Actinomycetota</taxon>
        <taxon>Actinomycetes</taxon>
        <taxon>Mycobacteriales</taxon>
        <taxon>Gordoniaceae</taxon>
        <taxon>Gordonia</taxon>
    </lineage>
</organism>
<dbReference type="RefSeq" id="WP_330503536.1">
    <property type="nucleotide sequence ID" value="NZ_JAZDUE010000002.1"/>
</dbReference>
<dbReference type="SUPFAM" id="SSF52096">
    <property type="entry name" value="ClpP/crotonase"/>
    <property type="match status" value="1"/>
</dbReference>
<proteinExistence type="predicted"/>
<protein>
    <submittedName>
        <fullName evidence="2">Enoyl-CoA hydratase-related protein</fullName>
    </submittedName>
</protein>
<dbReference type="Pfam" id="PF00378">
    <property type="entry name" value="ECH_1"/>
    <property type="match status" value="1"/>
</dbReference>
<dbReference type="Proteomes" id="UP001335729">
    <property type="component" value="Unassembled WGS sequence"/>
</dbReference>
<evidence type="ECO:0000256" key="1">
    <source>
        <dbReference type="SAM" id="MobiDB-lite"/>
    </source>
</evidence>
<dbReference type="PANTHER" id="PTHR43459:SF1">
    <property type="entry name" value="EG:BACN32G11.4 PROTEIN"/>
    <property type="match status" value="1"/>
</dbReference>
<sequence length="261" mass="27799">MSDAHISYESHDGIGTITIDRPAKKNAMTFAMLGELSDAVAEGIDDDGARALILTGVPGAFCAGTDLSDLQDTPEEQRSSGGQAPRAGGVPPLMACPKPIVCAIDGPAIGMGAEFTSMCDVRIATPRARFGWVFVHRGLVPDTGAGTWVLPRLIGVQEAARLLFSGEIIGAERAIELGYLLAVVEPDDLDAAAREEAGRFIAGSPFAIRETKALLYAGIGRSFDEHVGATREVMERCFRSEDHREGVASFLERRPPNFTGR</sequence>
<dbReference type="EMBL" id="JAZDUE010000002">
    <property type="protein sequence ID" value="MEE4022232.1"/>
    <property type="molecule type" value="Genomic_DNA"/>
</dbReference>
<dbReference type="PANTHER" id="PTHR43459">
    <property type="entry name" value="ENOYL-COA HYDRATASE"/>
    <property type="match status" value="1"/>
</dbReference>
<dbReference type="InterPro" id="IPR001753">
    <property type="entry name" value="Enoyl-CoA_hydra/iso"/>
</dbReference>
<keyword evidence="3" id="KW-1185">Reference proteome</keyword>
<gene>
    <name evidence="2" type="ORF">V1Y59_03995</name>
</gene>
<evidence type="ECO:0000313" key="3">
    <source>
        <dbReference type="Proteomes" id="UP001335729"/>
    </source>
</evidence>
<name>A0ABU7MPH1_9ACTN</name>
<accession>A0ABU7MPH1</accession>
<dbReference type="Gene3D" id="3.90.226.10">
    <property type="entry name" value="2-enoyl-CoA Hydratase, Chain A, domain 1"/>
    <property type="match status" value="1"/>
</dbReference>
<feature type="region of interest" description="Disordered" evidence="1">
    <location>
        <begin position="65"/>
        <end position="90"/>
    </location>
</feature>
<comment type="caution">
    <text evidence="2">The sequence shown here is derived from an EMBL/GenBank/DDBJ whole genome shotgun (WGS) entry which is preliminary data.</text>
</comment>
<reference evidence="2 3" key="1">
    <citation type="submission" date="2024-01" db="EMBL/GenBank/DDBJ databases">
        <title>Draft genome sequence of Gordonia sp. PKS22-38.</title>
        <authorList>
            <person name="Suphannarot A."/>
            <person name="Mingma R."/>
        </authorList>
    </citation>
    <scope>NUCLEOTIDE SEQUENCE [LARGE SCALE GENOMIC DNA]</scope>
    <source>
        <strain evidence="2 3">PKS22-38</strain>
    </source>
</reference>
<dbReference type="CDD" id="cd06558">
    <property type="entry name" value="crotonase-like"/>
    <property type="match status" value="1"/>
</dbReference>
<evidence type="ECO:0000313" key="2">
    <source>
        <dbReference type="EMBL" id="MEE4022232.1"/>
    </source>
</evidence>
<dbReference type="InterPro" id="IPR029045">
    <property type="entry name" value="ClpP/crotonase-like_dom_sf"/>
</dbReference>